<dbReference type="OrthoDB" id="415460at2759"/>
<dbReference type="GO" id="GO:0022841">
    <property type="term" value="F:potassium ion leak channel activity"/>
    <property type="evidence" value="ECO:0007669"/>
    <property type="project" value="TreeGrafter"/>
</dbReference>
<dbReference type="InterPro" id="IPR018247">
    <property type="entry name" value="EF_Hand_1_Ca_BS"/>
</dbReference>
<gene>
    <name evidence="12" type="ORF">Tsubulata_041620</name>
</gene>
<evidence type="ECO:0000256" key="3">
    <source>
        <dbReference type="ARBA" id="ARBA00022448"/>
    </source>
</evidence>
<feature type="transmembrane region" description="Helical" evidence="10">
    <location>
        <begin position="160"/>
        <end position="179"/>
    </location>
</feature>
<keyword evidence="9" id="KW-0407">Ion channel</keyword>
<dbReference type="Gene3D" id="1.10.287.70">
    <property type="match status" value="2"/>
</dbReference>
<accession>A0A9Q0JEH8</accession>
<keyword evidence="8 10" id="KW-0472">Membrane</keyword>
<evidence type="ECO:0000259" key="11">
    <source>
        <dbReference type="Pfam" id="PF07885"/>
    </source>
</evidence>
<keyword evidence="3" id="KW-0813">Transport</keyword>
<dbReference type="GO" id="GO:0005886">
    <property type="term" value="C:plasma membrane"/>
    <property type="evidence" value="ECO:0007669"/>
    <property type="project" value="TreeGrafter"/>
</dbReference>
<evidence type="ECO:0000256" key="5">
    <source>
        <dbReference type="ARBA" id="ARBA00022837"/>
    </source>
</evidence>
<protein>
    <recommendedName>
        <fullName evidence="11">Potassium channel domain-containing protein</fullName>
    </recommendedName>
</protein>
<feature type="transmembrane region" description="Helical" evidence="10">
    <location>
        <begin position="104"/>
        <end position="122"/>
    </location>
</feature>
<dbReference type="AlphaFoldDB" id="A0A9Q0JEH8"/>
<dbReference type="PANTHER" id="PTHR11003">
    <property type="entry name" value="POTASSIUM CHANNEL, SUBFAMILY K"/>
    <property type="match status" value="1"/>
</dbReference>
<dbReference type="InterPro" id="IPR003280">
    <property type="entry name" value="2pore_dom_K_chnl"/>
</dbReference>
<keyword evidence="7" id="KW-0406">Ion transport</keyword>
<evidence type="ECO:0000256" key="10">
    <source>
        <dbReference type="SAM" id="Phobius"/>
    </source>
</evidence>
<feature type="transmembrane region" description="Helical" evidence="10">
    <location>
        <begin position="276"/>
        <end position="296"/>
    </location>
</feature>
<dbReference type="Proteomes" id="UP001141552">
    <property type="component" value="Unassembled WGS sequence"/>
</dbReference>
<evidence type="ECO:0000256" key="4">
    <source>
        <dbReference type="ARBA" id="ARBA00022692"/>
    </source>
</evidence>
<evidence type="ECO:0000256" key="6">
    <source>
        <dbReference type="ARBA" id="ARBA00022989"/>
    </source>
</evidence>
<evidence type="ECO:0000256" key="9">
    <source>
        <dbReference type="ARBA" id="ARBA00023303"/>
    </source>
</evidence>
<dbReference type="GO" id="GO:0005774">
    <property type="term" value="C:vacuolar membrane"/>
    <property type="evidence" value="ECO:0007669"/>
    <property type="project" value="UniProtKB-ARBA"/>
</dbReference>
<proteinExistence type="inferred from homology"/>
<dbReference type="GO" id="GO:0030322">
    <property type="term" value="P:stabilization of membrane potential"/>
    <property type="evidence" value="ECO:0007669"/>
    <property type="project" value="TreeGrafter"/>
</dbReference>
<feature type="transmembrane region" description="Helical" evidence="10">
    <location>
        <begin position="134"/>
        <end position="154"/>
    </location>
</feature>
<dbReference type="EMBL" id="JAKUCV010003598">
    <property type="protein sequence ID" value="KAJ4838292.1"/>
    <property type="molecule type" value="Genomic_DNA"/>
</dbReference>
<comment type="caution">
    <text evidence="12">The sequence shown here is derived from an EMBL/GenBank/DDBJ whole genome shotgun (WGS) entry which is preliminary data.</text>
</comment>
<dbReference type="PRINTS" id="PR01333">
    <property type="entry name" value="2POREKCHANEL"/>
</dbReference>
<feature type="domain" description="Potassium channel" evidence="11">
    <location>
        <begin position="108"/>
        <end position="187"/>
    </location>
</feature>
<reference evidence="12" key="2">
    <citation type="journal article" date="2023" name="Plants (Basel)">
        <title>Annotation of the Turnera subulata (Passifloraceae) Draft Genome Reveals the S-Locus Evolved after the Divergence of Turneroideae from Passifloroideae in a Stepwise Manner.</title>
        <authorList>
            <person name="Henning P.M."/>
            <person name="Roalson E.H."/>
            <person name="Mir W."/>
            <person name="McCubbin A.G."/>
            <person name="Shore J.S."/>
        </authorList>
    </citation>
    <scope>NUCLEOTIDE SEQUENCE</scope>
    <source>
        <strain evidence="12">F60SS</strain>
    </source>
</reference>
<evidence type="ECO:0000256" key="7">
    <source>
        <dbReference type="ARBA" id="ARBA00023065"/>
    </source>
</evidence>
<evidence type="ECO:0000256" key="8">
    <source>
        <dbReference type="ARBA" id="ARBA00023136"/>
    </source>
</evidence>
<evidence type="ECO:0000256" key="2">
    <source>
        <dbReference type="ARBA" id="ARBA00010159"/>
    </source>
</evidence>
<dbReference type="SUPFAM" id="SSF47473">
    <property type="entry name" value="EF-hand"/>
    <property type="match status" value="1"/>
</dbReference>
<keyword evidence="5" id="KW-0106">Calcium</keyword>
<comment type="subcellular location">
    <subcellularLocation>
        <location evidence="1">Membrane</location>
        <topology evidence="1">Multi-pass membrane protein</topology>
    </subcellularLocation>
</comment>
<dbReference type="GO" id="GO:0015271">
    <property type="term" value="F:outward rectifier potassium channel activity"/>
    <property type="evidence" value="ECO:0007669"/>
    <property type="project" value="TreeGrafter"/>
</dbReference>
<evidence type="ECO:0000256" key="1">
    <source>
        <dbReference type="ARBA" id="ARBA00004141"/>
    </source>
</evidence>
<evidence type="ECO:0000313" key="13">
    <source>
        <dbReference type="Proteomes" id="UP001141552"/>
    </source>
</evidence>
<comment type="similarity">
    <text evidence="2">Belongs to the two pore domain potassium channel (TC 1.A.1.7) family.</text>
</comment>
<dbReference type="FunFam" id="1.10.287.70:FF:000127">
    <property type="entry name" value="Calcium-activated outward-rectifying potassium channel 1"/>
    <property type="match status" value="1"/>
</dbReference>
<organism evidence="12 13">
    <name type="scientific">Turnera subulata</name>
    <dbReference type="NCBI Taxonomy" id="218843"/>
    <lineage>
        <taxon>Eukaryota</taxon>
        <taxon>Viridiplantae</taxon>
        <taxon>Streptophyta</taxon>
        <taxon>Embryophyta</taxon>
        <taxon>Tracheophyta</taxon>
        <taxon>Spermatophyta</taxon>
        <taxon>Magnoliopsida</taxon>
        <taxon>eudicotyledons</taxon>
        <taxon>Gunneridae</taxon>
        <taxon>Pentapetalae</taxon>
        <taxon>rosids</taxon>
        <taxon>fabids</taxon>
        <taxon>Malpighiales</taxon>
        <taxon>Passifloraceae</taxon>
        <taxon>Turnera</taxon>
    </lineage>
</organism>
<sequence>MKTHRFYSDAMNTVFFYMNRGLLARLFQFCQAVHMAYNDPKRPLLSGLVNNATGEINNAPNRRRFRRCKSAPLADFIPSDTVDDGRLPHQNPFFGGLHQSLKKVAIFLAVYLGVGTMCFYFVEDDIKGKKTNPILDSLYFCVVTMTTVGYGDLVPDSAPVKLFACIFVFLGMALVGLILSKAADYLVEKQEILLVKALNMNHKLGPAAILKEIETNKVKYKCYLAMIILAVLMLVGIVYLCQVEDFDVIDAFYCVCSTLTTLGYGDKSFTTGSGRMFAIFWIMAGTVGLAQLFLYITELLTERRQKALVHWVLTRRTTNVDLEQADIDEDGVVGAAEFILFKLKEMGKISQEDISLVLDEFENLDVDQSGTLSASDIILAQTAPINK</sequence>
<name>A0A9Q0JEH8_9ROSI</name>
<dbReference type="SUPFAM" id="SSF81324">
    <property type="entry name" value="Voltage-gated potassium channels"/>
    <property type="match status" value="2"/>
</dbReference>
<feature type="transmembrane region" description="Helical" evidence="10">
    <location>
        <begin position="220"/>
        <end position="240"/>
    </location>
</feature>
<dbReference type="PROSITE" id="PS00018">
    <property type="entry name" value="EF_HAND_1"/>
    <property type="match status" value="2"/>
</dbReference>
<feature type="domain" description="Potassium channel" evidence="11">
    <location>
        <begin position="227"/>
        <end position="301"/>
    </location>
</feature>
<keyword evidence="4 10" id="KW-0812">Transmembrane</keyword>
<dbReference type="InterPro" id="IPR013099">
    <property type="entry name" value="K_chnl_dom"/>
</dbReference>
<keyword evidence="6 10" id="KW-1133">Transmembrane helix</keyword>
<dbReference type="InterPro" id="IPR011992">
    <property type="entry name" value="EF-hand-dom_pair"/>
</dbReference>
<dbReference type="PANTHER" id="PTHR11003:SF291">
    <property type="entry name" value="IP11374P"/>
    <property type="match status" value="1"/>
</dbReference>
<reference evidence="12" key="1">
    <citation type="submission" date="2022-02" db="EMBL/GenBank/DDBJ databases">
        <authorList>
            <person name="Henning P.M."/>
            <person name="McCubbin A.G."/>
            <person name="Shore J.S."/>
        </authorList>
    </citation>
    <scope>NUCLEOTIDE SEQUENCE</scope>
    <source>
        <strain evidence="12">F60SS</strain>
        <tissue evidence="12">Leaves</tissue>
    </source>
</reference>
<evidence type="ECO:0000313" key="12">
    <source>
        <dbReference type="EMBL" id="KAJ4838292.1"/>
    </source>
</evidence>
<dbReference type="Pfam" id="PF07885">
    <property type="entry name" value="Ion_trans_2"/>
    <property type="match status" value="2"/>
</dbReference>
<keyword evidence="13" id="KW-1185">Reference proteome</keyword>